<proteinExistence type="predicted"/>
<evidence type="ECO:0008006" key="3">
    <source>
        <dbReference type="Google" id="ProtNLM"/>
    </source>
</evidence>
<evidence type="ECO:0000313" key="1">
    <source>
        <dbReference type="EMBL" id="GGL81976.1"/>
    </source>
</evidence>
<gene>
    <name evidence="1" type="ORF">GCM10011575_45310</name>
</gene>
<evidence type="ECO:0000313" key="2">
    <source>
        <dbReference type="Proteomes" id="UP000613840"/>
    </source>
</evidence>
<dbReference type="SUPFAM" id="SSF53335">
    <property type="entry name" value="S-adenosyl-L-methionine-dependent methyltransferases"/>
    <property type="match status" value="1"/>
</dbReference>
<protein>
    <recommendedName>
        <fullName evidence="3">SAM-dependent methyltransferase</fullName>
    </recommendedName>
</protein>
<accession>A0A917W8B3</accession>
<dbReference type="AlphaFoldDB" id="A0A917W8B3"/>
<dbReference type="Gene3D" id="3.40.50.150">
    <property type="entry name" value="Vaccinia Virus protein VP39"/>
    <property type="match status" value="1"/>
</dbReference>
<organism evidence="1 2">
    <name type="scientific">Microlunatus endophyticus</name>
    <dbReference type="NCBI Taxonomy" id="1716077"/>
    <lineage>
        <taxon>Bacteria</taxon>
        <taxon>Bacillati</taxon>
        <taxon>Actinomycetota</taxon>
        <taxon>Actinomycetes</taxon>
        <taxon>Propionibacteriales</taxon>
        <taxon>Propionibacteriaceae</taxon>
        <taxon>Microlunatus</taxon>
    </lineage>
</organism>
<name>A0A917W8B3_9ACTN</name>
<dbReference type="EMBL" id="BMMZ01000017">
    <property type="protein sequence ID" value="GGL81976.1"/>
    <property type="molecule type" value="Genomic_DNA"/>
</dbReference>
<comment type="caution">
    <text evidence="1">The sequence shown here is derived from an EMBL/GenBank/DDBJ whole genome shotgun (WGS) entry which is preliminary data.</text>
</comment>
<reference evidence="1" key="2">
    <citation type="submission" date="2020-09" db="EMBL/GenBank/DDBJ databases">
        <authorList>
            <person name="Sun Q."/>
            <person name="Zhou Y."/>
        </authorList>
    </citation>
    <scope>NUCLEOTIDE SEQUENCE</scope>
    <source>
        <strain evidence="1">CGMCC 4.7306</strain>
    </source>
</reference>
<dbReference type="Proteomes" id="UP000613840">
    <property type="component" value="Unassembled WGS sequence"/>
</dbReference>
<dbReference type="InterPro" id="IPR029063">
    <property type="entry name" value="SAM-dependent_MTases_sf"/>
</dbReference>
<reference evidence="1" key="1">
    <citation type="journal article" date="2014" name="Int. J. Syst. Evol. Microbiol.">
        <title>Complete genome sequence of Corynebacterium casei LMG S-19264T (=DSM 44701T), isolated from a smear-ripened cheese.</title>
        <authorList>
            <consortium name="US DOE Joint Genome Institute (JGI-PGF)"/>
            <person name="Walter F."/>
            <person name="Albersmeier A."/>
            <person name="Kalinowski J."/>
            <person name="Ruckert C."/>
        </authorList>
    </citation>
    <scope>NUCLEOTIDE SEQUENCE</scope>
    <source>
        <strain evidence="1">CGMCC 4.7306</strain>
    </source>
</reference>
<keyword evidence="2" id="KW-1185">Reference proteome</keyword>
<sequence>MEWHEAYTRPGSGLAERLAEVRTAINHYLDMSGTGFARVISMCSGDGRDLLGALAVRDDASRVEGLLVEYDPGLAERARKAIEGSPAHLTVRCADAADSSVYAEAAPAELVLMCGVFGNISDQDVHGTIAALPQLCGAGAHVIWTRHREGPDLTPLIREWFRTTGFEEVSFVAPDNASWSVGSHRFTGTPQPLDVGAHWFNFVR</sequence>